<name>A0ABU6S6D3_9FABA</name>
<comment type="caution">
    <text evidence="1">The sequence shown here is derived from an EMBL/GenBank/DDBJ whole genome shotgun (WGS) entry which is preliminary data.</text>
</comment>
<evidence type="ECO:0000313" key="1">
    <source>
        <dbReference type="EMBL" id="MED6131671.1"/>
    </source>
</evidence>
<evidence type="ECO:0000313" key="2">
    <source>
        <dbReference type="Proteomes" id="UP001341840"/>
    </source>
</evidence>
<keyword evidence="2" id="KW-1185">Reference proteome</keyword>
<reference evidence="1 2" key="1">
    <citation type="journal article" date="2023" name="Plants (Basel)">
        <title>Bridging the Gap: Combining Genomics and Transcriptomics Approaches to Understand Stylosanthes scabra, an Orphan Legume from the Brazilian Caatinga.</title>
        <authorList>
            <person name="Ferreira-Neto J.R.C."/>
            <person name="da Silva M.D."/>
            <person name="Binneck E."/>
            <person name="de Melo N.F."/>
            <person name="da Silva R.H."/>
            <person name="de Melo A.L.T.M."/>
            <person name="Pandolfi V."/>
            <person name="Bustamante F.O."/>
            <person name="Brasileiro-Vidal A.C."/>
            <person name="Benko-Iseppon A.M."/>
        </authorList>
    </citation>
    <scope>NUCLEOTIDE SEQUENCE [LARGE SCALE GENOMIC DNA]</scope>
    <source>
        <tissue evidence="1">Leaves</tissue>
    </source>
</reference>
<proteinExistence type="predicted"/>
<organism evidence="1 2">
    <name type="scientific">Stylosanthes scabra</name>
    <dbReference type="NCBI Taxonomy" id="79078"/>
    <lineage>
        <taxon>Eukaryota</taxon>
        <taxon>Viridiplantae</taxon>
        <taxon>Streptophyta</taxon>
        <taxon>Embryophyta</taxon>
        <taxon>Tracheophyta</taxon>
        <taxon>Spermatophyta</taxon>
        <taxon>Magnoliopsida</taxon>
        <taxon>eudicotyledons</taxon>
        <taxon>Gunneridae</taxon>
        <taxon>Pentapetalae</taxon>
        <taxon>rosids</taxon>
        <taxon>fabids</taxon>
        <taxon>Fabales</taxon>
        <taxon>Fabaceae</taxon>
        <taxon>Papilionoideae</taxon>
        <taxon>50 kb inversion clade</taxon>
        <taxon>dalbergioids sensu lato</taxon>
        <taxon>Dalbergieae</taxon>
        <taxon>Pterocarpus clade</taxon>
        <taxon>Stylosanthes</taxon>
    </lineage>
</organism>
<accession>A0ABU6S6D3</accession>
<gene>
    <name evidence="1" type="ORF">PIB30_011823</name>
</gene>
<protein>
    <submittedName>
        <fullName evidence="1">Uncharacterized protein</fullName>
    </submittedName>
</protein>
<dbReference type="Proteomes" id="UP001341840">
    <property type="component" value="Unassembled WGS sequence"/>
</dbReference>
<sequence>MGYLSKPISMPDFPPLVPNVLDQKLGVYWRFPFRLLHLHRGNGGWSFIGLFDNDVLRTTPLRWRRTSYGFSENQETNGSSMVVVNLQLNVSLLLELCCKTESPRTLEPYFPNVSIPFLILLHSFY</sequence>
<dbReference type="EMBL" id="JASCZI010060444">
    <property type="protein sequence ID" value="MED6131671.1"/>
    <property type="molecule type" value="Genomic_DNA"/>
</dbReference>